<keyword evidence="1" id="KW-1133">Transmembrane helix</keyword>
<evidence type="ECO:0000256" key="1">
    <source>
        <dbReference type="SAM" id="Phobius"/>
    </source>
</evidence>
<keyword evidence="3" id="KW-1185">Reference proteome</keyword>
<dbReference type="AlphaFoldDB" id="A0A7W8BYQ5"/>
<protein>
    <submittedName>
        <fullName evidence="2">Uncharacterized protein</fullName>
    </submittedName>
</protein>
<sequence length="149" mass="16129">MSQELSSDDLTPLEKELGNAPGVGFTLEQIRSVVSNAHNVMLPKDDATLMIATILNAYLTEVDKLHAMHKKGLTRLMADKTDEYVSRVQVAVNQLSASLSSASVEGIRKVFDDHAARLSTFKNNVYFAAVIVGMSALLNVAVFILGGLH</sequence>
<evidence type="ECO:0000313" key="3">
    <source>
        <dbReference type="Proteomes" id="UP000539075"/>
    </source>
</evidence>
<reference evidence="2 3" key="1">
    <citation type="submission" date="2020-08" db="EMBL/GenBank/DDBJ databases">
        <title>Genomic Encyclopedia of Type Strains, Phase IV (KMG-IV): sequencing the most valuable type-strain genomes for metagenomic binning, comparative biology and taxonomic classification.</title>
        <authorList>
            <person name="Goeker M."/>
        </authorList>
    </citation>
    <scope>NUCLEOTIDE SEQUENCE [LARGE SCALE GENOMIC DNA]</scope>
    <source>
        <strain evidence="2 3">DSM 11275</strain>
    </source>
</reference>
<dbReference type="EMBL" id="JACHGO010000001">
    <property type="protein sequence ID" value="MBB5142156.1"/>
    <property type="molecule type" value="Genomic_DNA"/>
</dbReference>
<proteinExistence type="predicted"/>
<name>A0A7W8BYQ5_9BACT</name>
<keyword evidence="1" id="KW-0812">Transmembrane</keyword>
<organism evidence="2 3">
    <name type="scientific">Desulfovibrio intestinalis</name>
    <dbReference type="NCBI Taxonomy" id="58621"/>
    <lineage>
        <taxon>Bacteria</taxon>
        <taxon>Pseudomonadati</taxon>
        <taxon>Thermodesulfobacteriota</taxon>
        <taxon>Desulfovibrionia</taxon>
        <taxon>Desulfovibrionales</taxon>
        <taxon>Desulfovibrionaceae</taxon>
        <taxon>Desulfovibrio</taxon>
    </lineage>
</organism>
<feature type="transmembrane region" description="Helical" evidence="1">
    <location>
        <begin position="125"/>
        <end position="148"/>
    </location>
</feature>
<keyword evidence="1" id="KW-0472">Membrane</keyword>
<dbReference type="Proteomes" id="UP000539075">
    <property type="component" value="Unassembled WGS sequence"/>
</dbReference>
<dbReference type="RefSeq" id="WP_183717404.1">
    <property type="nucleotide sequence ID" value="NZ_JACHGO010000001.1"/>
</dbReference>
<gene>
    <name evidence="2" type="ORF">HNQ38_000219</name>
</gene>
<comment type="caution">
    <text evidence="2">The sequence shown here is derived from an EMBL/GenBank/DDBJ whole genome shotgun (WGS) entry which is preliminary data.</text>
</comment>
<accession>A0A7W8BYQ5</accession>
<evidence type="ECO:0000313" key="2">
    <source>
        <dbReference type="EMBL" id="MBB5142156.1"/>
    </source>
</evidence>